<keyword evidence="3" id="KW-1185">Reference proteome</keyword>
<feature type="chain" id="PRO_5043555625" description="DUF11 domain-containing protein" evidence="1">
    <location>
        <begin position="23"/>
        <end position="172"/>
    </location>
</feature>
<name>A0AAW9Q020_9BURK</name>
<keyword evidence="1" id="KW-0732">Signal</keyword>
<sequence>MKRLCSIVAAMALLMMAAGAQAAAEVRLAAWKVVAAASLPGGLVREQLEPVDRVLPGDTIEYQATYANGSAAPARNVQVTLPIPQAGLVWQPPAGAPDTAVQASLDGERFEAVPLMRAEVMPDGRRVMRRVPLGEYRFLRWQLGDLPAGATRSVRARMQFAAPAAASAVAPR</sequence>
<evidence type="ECO:0008006" key="4">
    <source>
        <dbReference type="Google" id="ProtNLM"/>
    </source>
</evidence>
<protein>
    <recommendedName>
        <fullName evidence="4">DUF11 domain-containing protein</fullName>
    </recommendedName>
</protein>
<comment type="caution">
    <text evidence="2">The sequence shown here is derived from an EMBL/GenBank/DDBJ whole genome shotgun (WGS) entry which is preliminary data.</text>
</comment>
<evidence type="ECO:0000256" key="1">
    <source>
        <dbReference type="SAM" id="SignalP"/>
    </source>
</evidence>
<evidence type="ECO:0000313" key="3">
    <source>
        <dbReference type="Proteomes" id="UP001336250"/>
    </source>
</evidence>
<gene>
    <name evidence="2" type="ORF">V4F39_04520</name>
</gene>
<evidence type="ECO:0000313" key="2">
    <source>
        <dbReference type="EMBL" id="MEF7613166.1"/>
    </source>
</evidence>
<feature type="signal peptide" evidence="1">
    <location>
        <begin position="1"/>
        <end position="22"/>
    </location>
</feature>
<dbReference type="RefSeq" id="WP_332288113.1">
    <property type="nucleotide sequence ID" value="NZ_JAZIBG010000014.1"/>
</dbReference>
<proteinExistence type="predicted"/>
<reference evidence="2 3" key="1">
    <citation type="submission" date="2024-02" db="EMBL/GenBank/DDBJ databases">
        <title>Genome sequence of Aquincola sp. MAHUQ-54.</title>
        <authorList>
            <person name="Huq M.A."/>
        </authorList>
    </citation>
    <scope>NUCLEOTIDE SEQUENCE [LARGE SCALE GENOMIC DNA]</scope>
    <source>
        <strain evidence="2 3">MAHUQ-54</strain>
    </source>
</reference>
<dbReference type="Proteomes" id="UP001336250">
    <property type="component" value="Unassembled WGS sequence"/>
</dbReference>
<dbReference type="EMBL" id="JAZIBG010000014">
    <property type="protein sequence ID" value="MEF7613166.1"/>
    <property type="molecule type" value="Genomic_DNA"/>
</dbReference>
<dbReference type="AlphaFoldDB" id="A0AAW9Q020"/>
<organism evidence="2 3">
    <name type="scientific">Aquincola agrisoli</name>
    <dbReference type="NCBI Taxonomy" id="3119538"/>
    <lineage>
        <taxon>Bacteria</taxon>
        <taxon>Pseudomonadati</taxon>
        <taxon>Pseudomonadota</taxon>
        <taxon>Betaproteobacteria</taxon>
        <taxon>Burkholderiales</taxon>
        <taxon>Sphaerotilaceae</taxon>
        <taxon>Aquincola</taxon>
    </lineage>
</organism>
<accession>A0AAW9Q020</accession>